<dbReference type="AlphaFoldDB" id="A0A1B6DDZ7"/>
<dbReference type="InterPro" id="IPR025110">
    <property type="entry name" value="AMP-bd_C"/>
</dbReference>
<dbReference type="FunFam" id="3.40.50.12780:FF:000003">
    <property type="entry name" value="Long-chain-fatty-acid--CoA ligase FadD"/>
    <property type="match status" value="1"/>
</dbReference>
<evidence type="ECO:0000259" key="13">
    <source>
        <dbReference type="Pfam" id="PF00501"/>
    </source>
</evidence>
<dbReference type="PANTHER" id="PTHR24096:SF394">
    <property type="entry name" value="LUCIFERIN 4-MONOOXYGENASE"/>
    <property type="match status" value="1"/>
</dbReference>
<dbReference type="InterPro" id="IPR042099">
    <property type="entry name" value="ANL_N_sf"/>
</dbReference>
<feature type="domain" description="AMP-dependent synthetase/ligase" evidence="13">
    <location>
        <begin position="72"/>
        <end position="447"/>
    </location>
</feature>
<reference evidence="15" key="1">
    <citation type="submission" date="2015-12" db="EMBL/GenBank/DDBJ databases">
        <title>De novo transcriptome assembly of four potential Pierce s Disease insect vectors from Arizona vineyards.</title>
        <authorList>
            <person name="Tassone E.E."/>
        </authorList>
    </citation>
    <scope>NUCLEOTIDE SEQUENCE</scope>
</reference>
<dbReference type="EC" id="1.13.12.7" evidence="3"/>
<comment type="similarity">
    <text evidence="2">Belongs to the ATP-dependent AMP-binding enzyme family.</text>
</comment>
<evidence type="ECO:0000256" key="10">
    <source>
        <dbReference type="ARBA" id="ARBA00023223"/>
    </source>
</evidence>
<evidence type="ECO:0000313" key="15">
    <source>
        <dbReference type="EMBL" id="JAS23923.1"/>
    </source>
</evidence>
<dbReference type="FunFam" id="3.30.300.30:FF:000007">
    <property type="entry name" value="4-coumarate--CoA ligase 2"/>
    <property type="match status" value="1"/>
</dbReference>
<dbReference type="SUPFAM" id="SSF56801">
    <property type="entry name" value="Acetyl-CoA synthetase-like"/>
    <property type="match status" value="1"/>
</dbReference>
<dbReference type="PROSITE" id="PS00455">
    <property type="entry name" value="AMP_BINDING"/>
    <property type="match status" value="1"/>
</dbReference>
<gene>
    <name evidence="15" type="ORF">g.34779</name>
</gene>
<keyword evidence="6" id="KW-0067">ATP-binding</keyword>
<dbReference type="Pfam" id="PF13193">
    <property type="entry name" value="AMP-binding_C"/>
    <property type="match status" value="1"/>
</dbReference>
<dbReference type="GO" id="GO:0046949">
    <property type="term" value="P:fatty-acyl-CoA biosynthetic process"/>
    <property type="evidence" value="ECO:0007669"/>
    <property type="project" value="TreeGrafter"/>
</dbReference>
<sequence length="593" mass="64425">MAGLVSASARNIVYVSPRNCSVLAGLVKNLCTSSYHSNQISSEQQCKDTHILESPLGPVKIPQMTLPQYIWKNFEEYSGKPAITCGSSGRSYTYGEARFISNAFARAVVSTIGLKKGDCIGLLMPNIPEYVFAMYGALEAGLVVTFVNPLYTSGEILRQFENAGVKCCVTIPQLFKVAESISPSLKFYKGTVIVGGDSDPSSKVFGFKEIVTKTSANIMLPEVSPSDVALLPYSSGTTGLPKGVMLTHTNCAVNLEQCNHPSIIQHTPTSEDFQERVLSVLPFFHIYGCNGILNTSLVYGLHMISIPKFTPESYIECVLKYKPTVLFVVPSLLLFLASHPSVKSEHLTSIKEVTCGAAPATKSLIEKFKDKVGRNDIIIKQGYGMTETSPVTLFTPHGAPSSKEGSTGQLIKGTRAKVVSLTTGSVLGPHSSGELCIQGPQIMKGYLNNEEATRETIDEHGWLHTGDVAYYDEEGFFYIVDRTKELIKVKGNQVSPTELENIVIQMSGIADVAVVGIPDVLSGEIPRAFVVLRPGFHITEEEIIAFVEPKVAPYKKLAGGVRFLDMIPRNPAGKVLRNELKVFGINVNIAEKS</sequence>
<dbReference type="InterPro" id="IPR045851">
    <property type="entry name" value="AMP-bd_C_sf"/>
</dbReference>
<evidence type="ECO:0000256" key="12">
    <source>
        <dbReference type="ARBA" id="ARBA00048497"/>
    </source>
</evidence>
<evidence type="ECO:0000256" key="9">
    <source>
        <dbReference type="ARBA" id="ARBA00023140"/>
    </source>
</evidence>
<organism evidence="15">
    <name type="scientific">Clastoptera arizonana</name>
    <name type="common">Arizona spittle bug</name>
    <dbReference type="NCBI Taxonomy" id="38151"/>
    <lineage>
        <taxon>Eukaryota</taxon>
        <taxon>Metazoa</taxon>
        <taxon>Ecdysozoa</taxon>
        <taxon>Arthropoda</taxon>
        <taxon>Hexapoda</taxon>
        <taxon>Insecta</taxon>
        <taxon>Pterygota</taxon>
        <taxon>Neoptera</taxon>
        <taxon>Paraneoptera</taxon>
        <taxon>Hemiptera</taxon>
        <taxon>Auchenorrhyncha</taxon>
        <taxon>Cercopoidea</taxon>
        <taxon>Clastopteridae</taxon>
        <taxon>Clastoptera</taxon>
    </lineage>
</organism>
<keyword evidence="10" id="KW-0455">Luminescence</keyword>
<evidence type="ECO:0000259" key="14">
    <source>
        <dbReference type="Pfam" id="PF13193"/>
    </source>
</evidence>
<comment type="subcellular location">
    <subcellularLocation>
        <location evidence="1">Peroxisome</location>
    </subcellularLocation>
</comment>
<dbReference type="Pfam" id="PF00501">
    <property type="entry name" value="AMP-binding"/>
    <property type="match status" value="1"/>
</dbReference>
<evidence type="ECO:0000256" key="6">
    <source>
        <dbReference type="ARBA" id="ARBA00022840"/>
    </source>
</evidence>
<dbReference type="GO" id="GO:0005777">
    <property type="term" value="C:peroxisome"/>
    <property type="evidence" value="ECO:0007669"/>
    <property type="project" value="UniProtKB-SubCell"/>
</dbReference>
<dbReference type="CDD" id="cd05911">
    <property type="entry name" value="Firefly_Luc_like"/>
    <property type="match status" value="1"/>
</dbReference>
<dbReference type="GO" id="GO:0008218">
    <property type="term" value="P:bioluminescence"/>
    <property type="evidence" value="ECO:0007669"/>
    <property type="project" value="UniProtKB-KW"/>
</dbReference>
<evidence type="ECO:0000256" key="3">
    <source>
        <dbReference type="ARBA" id="ARBA00012532"/>
    </source>
</evidence>
<dbReference type="EMBL" id="GEDC01013375">
    <property type="protein sequence ID" value="JAS23923.1"/>
    <property type="molecule type" value="Transcribed_RNA"/>
</dbReference>
<dbReference type="Gene3D" id="3.40.50.12780">
    <property type="entry name" value="N-terminal domain of ligase-like"/>
    <property type="match status" value="1"/>
</dbReference>
<dbReference type="GO" id="GO:0004467">
    <property type="term" value="F:long-chain fatty acid-CoA ligase activity"/>
    <property type="evidence" value="ECO:0007669"/>
    <property type="project" value="TreeGrafter"/>
</dbReference>
<accession>A0A1B6DDZ7</accession>
<protein>
    <recommendedName>
        <fullName evidence="4">Luciferin 4-monooxygenase</fullName>
        <ecNumber evidence="3">1.13.12.7</ecNumber>
    </recommendedName>
</protein>
<evidence type="ECO:0000256" key="5">
    <source>
        <dbReference type="ARBA" id="ARBA00022741"/>
    </source>
</evidence>
<keyword evidence="7" id="KW-0560">Oxidoreductase</keyword>
<proteinExistence type="inferred from homology"/>
<keyword evidence="11" id="KW-0599">Photoprotein</keyword>
<dbReference type="GO" id="GO:0004497">
    <property type="term" value="F:monooxygenase activity"/>
    <property type="evidence" value="ECO:0007669"/>
    <property type="project" value="UniProtKB-KW"/>
</dbReference>
<evidence type="ECO:0000256" key="2">
    <source>
        <dbReference type="ARBA" id="ARBA00006432"/>
    </source>
</evidence>
<evidence type="ECO:0000256" key="4">
    <source>
        <dbReference type="ARBA" id="ARBA00019043"/>
    </source>
</evidence>
<feature type="domain" description="AMP-binding enzyme C-terminal" evidence="14">
    <location>
        <begin position="498"/>
        <end position="574"/>
    </location>
</feature>
<dbReference type="GO" id="GO:0005524">
    <property type="term" value="F:ATP binding"/>
    <property type="evidence" value="ECO:0007669"/>
    <property type="project" value="UniProtKB-KW"/>
</dbReference>
<evidence type="ECO:0000256" key="1">
    <source>
        <dbReference type="ARBA" id="ARBA00004275"/>
    </source>
</evidence>
<name>A0A1B6DDZ7_9HEMI</name>
<evidence type="ECO:0000256" key="7">
    <source>
        <dbReference type="ARBA" id="ARBA00023002"/>
    </source>
</evidence>
<keyword evidence="5" id="KW-0547">Nucleotide-binding</keyword>
<dbReference type="InterPro" id="IPR000873">
    <property type="entry name" value="AMP-dep_synth/lig_dom"/>
</dbReference>
<keyword evidence="9" id="KW-0576">Peroxisome</keyword>
<keyword evidence="8" id="KW-0503">Monooxygenase</keyword>
<evidence type="ECO:0000256" key="8">
    <source>
        <dbReference type="ARBA" id="ARBA00023033"/>
    </source>
</evidence>
<comment type="catalytic activity">
    <reaction evidence="12">
        <text>firefly D-luciferin + ATP + O2 = firefly oxyluciferin + hnu + AMP + CO2 + diphosphate</text>
        <dbReference type="Rhea" id="RHEA:10732"/>
        <dbReference type="ChEBI" id="CHEBI:15379"/>
        <dbReference type="ChEBI" id="CHEBI:16526"/>
        <dbReference type="ChEBI" id="CHEBI:16792"/>
        <dbReference type="ChEBI" id="CHEBI:30212"/>
        <dbReference type="ChEBI" id="CHEBI:30616"/>
        <dbReference type="ChEBI" id="CHEBI:33019"/>
        <dbReference type="ChEBI" id="CHEBI:58038"/>
        <dbReference type="ChEBI" id="CHEBI:456215"/>
        <dbReference type="EC" id="1.13.12.7"/>
    </reaction>
</comment>
<dbReference type="InterPro" id="IPR020845">
    <property type="entry name" value="AMP-binding_CS"/>
</dbReference>
<evidence type="ECO:0000256" key="11">
    <source>
        <dbReference type="ARBA" id="ARBA00023262"/>
    </source>
</evidence>
<dbReference type="PANTHER" id="PTHR24096">
    <property type="entry name" value="LONG-CHAIN-FATTY-ACID--COA LIGASE"/>
    <property type="match status" value="1"/>
</dbReference>
<dbReference type="Gene3D" id="3.30.300.30">
    <property type="match status" value="1"/>
</dbReference>